<dbReference type="GO" id="GO:0000122">
    <property type="term" value="P:negative regulation of transcription by RNA polymerase II"/>
    <property type="evidence" value="ECO:0007669"/>
    <property type="project" value="EnsemblFungi"/>
</dbReference>
<dbReference type="GO" id="GO:0000118">
    <property type="term" value="C:histone deacetylase complex"/>
    <property type="evidence" value="ECO:0007669"/>
    <property type="project" value="EnsemblFungi"/>
</dbReference>
<dbReference type="OrthoDB" id="4036116at2759"/>
<dbReference type="FunCoup" id="G8ZPF6">
    <property type="interactions" value="144"/>
</dbReference>
<dbReference type="Proteomes" id="UP000005627">
    <property type="component" value="Chromosome 2"/>
</dbReference>
<organism evidence="2 3">
    <name type="scientific">Torulaspora delbrueckii</name>
    <name type="common">Yeast</name>
    <name type="synonym">Candida colliculosa</name>
    <dbReference type="NCBI Taxonomy" id="4950"/>
    <lineage>
        <taxon>Eukaryota</taxon>
        <taxon>Fungi</taxon>
        <taxon>Dikarya</taxon>
        <taxon>Ascomycota</taxon>
        <taxon>Saccharomycotina</taxon>
        <taxon>Saccharomycetes</taxon>
        <taxon>Saccharomycetales</taxon>
        <taxon>Saccharomycetaceae</taxon>
        <taxon>Torulaspora</taxon>
    </lineage>
</organism>
<protein>
    <submittedName>
        <fullName evidence="2">Uncharacterized protein</fullName>
    </submittedName>
</protein>
<sequence>MVNSIQDSPNYMQPDSLGIDDLGSIKSNTVKGTRLDRILQLSRKRRNLNQEIKEFSRAIKPMEFESYHDYFLINTFKKGVSASGHVDLEGLKSRNNGRYYKRIKRGQNPDTRESNGSNPNGSLSDDDNDNDAEDDEAYDRNRFFVGDSDDNEPDSTPPKRVTRAQLAAKKETQKSVESLEKVEQTYKNLINGDISVTSIISTADSENSIRRSSRLSQKSNESSAGESAGSDMSETAVINIKDLYESLVPKVSEPYRRSDWVLPSKNRYTADKQMRTKPVYEKIKVNELVNTDRVRNVLSKFEGGVAGVRKRS</sequence>
<dbReference type="InParanoid" id="G8ZPF6"/>
<feature type="region of interest" description="Disordered" evidence="1">
    <location>
        <begin position="204"/>
        <end position="231"/>
    </location>
</feature>
<proteinExistence type="predicted"/>
<feature type="compositionally biased region" description="Polar residues" evidence="1">
    <location>
        <begin position="114"/>
        <end position="123"/>
    </location>
</feature>
<name>G8ZPF6_TORDE</name>
<evidence type="ECO:0000313" key="3">
    <source>
        <dbReference type="Proteomes" id="UP000005627"/>
    </source>
</evidence>
<evidence type="ECO:0000256" key="1">
    <source>
        <dbReference type="SAM" id="MobiDB-lite"/>
    </source>
</evidence>
<dbReference type="AlphaFoldDB" id="G8ZPF6"/>
<dbReference type="GO" id="GO:0030674">
    <property type="term" value="F:protein-macromolecule adaptor activity"/>
    <property type="evidence" value="ECO:0007669"/>
    <property type="project" value="EnsemblFungi"/>
</dbReference>
<feature type="compositionally biased region" description="Acidic residues" evidence="1">
    <location>
        <begin position="124"/>
        <end position="137"/>
    </location>
</feature>
<feature type="compositionally biased region" description="Low complexity" evidence="1">
    <location>
        <begin position="221"/>
        <end position="230"/>
    </location>
</feature>
<dbReference type="GO" id="GO:0032298">
    <property type="term" value="P:positive regulation of DNA-templated DNA replication initiation"/>
    <property type="evidence" value="ECO:0007669"/>
    <property type="project" value="EnsemblFungi"/>
</dbReference>
<dbReference type="HOGENOM" id="CLU_055872_1_0_1"/>
<keyword evidence="3" id="KW-1185">Reference proteome</keyword>
<dbReference type="RefSeq" id="XP_003679711.1">
    <property type="nucleotide sequence ID" value="XM_003679663.1"/>
</dbReference>
<feature type="region of interest" description="Disordered" evidence="1">
    <location>
        <begin position="98"/>
        <end position="178"/>
    </location>
</feature>
<dbReference type="GO" id="GO:0000278">
    <property type="term" value="P:mitotic cell cycle"/>
    <property type="evidence" value="ECO:0007669"/>
    <property type="project" value="EnsemblFungi"/>
</dbReference>
<evidence type="ECO:0000313" key="2">
    <source>
        <dbReference type="EMBL" id="CCE90500.1"/>
    </source>
</evidence>
<reference evidence="2 3" key="1">
    <citation type="journal article" date="2011" name="Proc. Natl. Acad. Sci. U.S.A.">
        <title>Evolutionary erosion of yeast sex chromosomes by mating-type switching accidents.</title>
        <authorList>
            <person name="Gordon J.L."/>
            <person name="Armisen D."/>
            <person name="Proux-Wera E."/>
            <person name="Oheigeartaigh S.S."/>
            <person name="Byrne K.P."/>
            <person name="Wolfe K.H."/>
        </authorList>
    </citation>
    <scope>NUCLEOTIDE SEQUENCE [LARGE SCALE GENOMIC DNA]</scope>
    <source>
        <strain evidence="3">ATCC 10662 / CBS 1146 / NBRC 0425 / NCYC 2629 / NRRL Y-866</strain>
    </source>
</reference>
<dbReference type="KEGG" id="tdl:TDEL_0B03710"/>
<dbReference type="EMBL" id="HE616743">
    <property type="protein sequence ID" value="CCE90500.1"/>
    <property type="molecule type" value="Genomic_DNA"/>
</dbReference>
<dbReference type="eggNOG" id="ENOG502S1B3">
    <property type="taxonomic scope" value="Eukaryota"/>
</dbReference>
<gene>
    <name evidence="2" type="primary">TDEL0B03710</name>
    <name evidence="2" type="ORF">TDEL_0B03710</name>
</gene>
<dbReference type="STRING" id="1076872.G8ZPF6"/>
<accession>G8ZPF6</accession>
<feature type="compositionally biased region" description="Basic and acidic residues" evidence="1">
    <location>
        <begin position="168"/>
        <end position="178"/>
    </location>
</feature>
<dbReference type="GeneID" id="11504579"/>